<dbReference type="STRING" id="1193682.BJP25_18855"/>
<dbReference type="Pfam" id="PF00970">
    <property type="entry name" value="FAD_binding_6"/>
    <property type="match status" value="1"/>
</dbReference>
<evidence type="ECO:0000259" key="10">
    <source>
        <dbReference type="PROSITE" id="PS51384"/>
    </source>
</evidence>
<dbReference type="InterPro" id="IPR017938">
    <property type="entry name" value="Riboflavin_synthase-like_b-brl"/>
</dbReference>
<dbReference type="InterPro" id="IPR050415">
    <property type="entry name" value="MRET"/>
</dbReference>
<keyword evidence="5" id="KW-0274">FAD</keyword>
<evidence type="ECO:0000256" key="5">
    <source>
        <dbReference type="ARBA" id="ARBA00022827"/>
    </source>
</evidence>
<feature type="domain" description="FAD-binding FR-type" evidence="10">
    <location>
        <begin position="43"/>
        <end position="146"/>
    </location>
</feature>
<dbReference type="InterPro" id="IPR039261">
    <property type="entry name" value="FNR_nucleotide-bd"/>
</dbReference>
<evidence type="ECO:0000256" key="3">
    <source>
        <dbReference type="ARBA" id="ARBA00022714"/>
    </source>
</evidence>
<dbReference type="Proteomes" id="UP000186040">
    <property type="component" value="Unassembled WGS sequence"/>
</dbReference>
<dbReference type="SUPFAM" id="SSF52343">
    <property type="entry name" value="Ferredoxin reductase-like, C-terminal NADP-linked domain"/>
    <property type="match status" value="1"/>
</dbReference>
<dbReference type="AlphaFoldDB" id="A0A1Q9LLX6"/>
<keyword evidence="2" id="KW-0285">Flavoprotein</keyword>
<dbReference type="InterPro" id="IPR008333">
    <property type="entry name" value="Cbr1-like_FAD-bd_dom"/>
</dbReference>
<dbReference type="GO" id="GO:0046872">
    <property type="term" value="F:metal ion binding"/>
    <property type="evidence" value="ECO:0007669"/>
    <property type="project" value="UniProtKB-KW"/>
</dbReference>
<protein>
    <submittedName>
        <fullName evidence="11">Stearoyl-CoA 9-desaturase</fullName>
    </submittedName>
</protein>
<dbReference type="EMBL" id="MKQR01000013">
    <property type="protein sequence ID" value="OLR93021.1"/>
    <property type="molecule type" value="Genomic_DNA"/>
</dbReference>
<dbReference type="SUPFAM" id="SSF54292">
    <property type="entry name" value="2Fe-2S ferredoxin-like"/>
    <property type="match status" value="1"/>
</dbReference>
<evidence type="ECO:0000256" key="6">
    <source>
        <dbReference type="ARBA" id="ARBA00023002"/>
    </source>
</evidence>
<dbReference type="CDD" id="cd00207">
    <property type="entry name" value="fer2"/>
    <property type="match status" value="1"/>
</dbReference>
<dbReference type="GO" id="GO:0016491">
    <property type="term" value="F:oxidoreductase activity"/>
    <property type="evidence" value="ECO:0007669"/>
    <property type="project" value="UniProtKB-KW"/>
</dbReference>
<dbReference type="Pfam" id="PF00175">
    <property type="entry name" value="NAD_binding_1"/>
    <property type="match status" value="1"/>
</dbReference>
<dbReference type="GO" id="GO:0051537">
    <property type="term" value="F:2 iron, 2 sulfur cluster binding"/>
    <property type="evidence" value="ECO:0007669"/>
    <property type="project" value="UniProtKB-KW"/>
</dbReference>
<dbReference type="Gene3D" id="3.40.50.80">
    <property type="entry name" value="Nucleotide-binding domain of ferredoxin-NADP reductase (FNR) module"/>
    <property type="match status" value="1"/>
</dbReference>
<dbReference type="Pfam" id="PF00111">
    <property type="entry name" value="Fer2"/>
    <property type="match status" value="1"/>
</dbReference>
<evidence type="ECO:0000256" key="8">
    <source>
        <dbReference type="ARBA" id="ARBA00023014"/>
    </source>
</evidence>
<keyword evidence="4" id="KW-0479">Metal-binding</keyword>
<dbReference type="InterPro" id="IPR012675">
    <property type="entry name" value="Beta-grasp_dom_sf"/>
</dbReference>
<comment type="caution">
    <text evidence="11">The sequence shown here is derived from an EMBL/GenBank/DDBJ whole genome shotgun (WGS) entry which is preliminary data.</text>
</comment>
<evidence type="ECO:0000256" key="2">
    <source>
        <dbReference type="ARBA" id="ARBA00022630"/>
    </source>
</evidence>
<dbReference type="InterPro" id="IPR001041">
    <property type="entry name" value="2Fe-2S_ferredoxin-type"/>
</dbReference>
<comment type="cofactor">
    <cofactor evidence="1">
        <name>FAD</name>
        <dbReference type="ChEBI" id="CHEBI:57692"/>
    </cofactor>
</comment>
<dbReference type="SUPFAM" id="SSF63380">
    <property type="entry name" value="Riboflavin synthase domain-like"/>
    <property type="match status" value="1"/>
</dbReference>
<feature type="domain" description="2Fe-2S ferredoxin-type" evidence="9">
    <location>
        <begin position="283"/>
        <end position="365"/>
    </location>
</feature>
<evidence type="ECO:0000313" key="11">
    <source>
        <dbReference type="EMBL" id="OLR93021.1"/>
    </source>
</evidence>
<dbReference type="OrthoDB" id="9796486at2"/>
<keyword evidence="12" id="KW-1185">Reference proteome</keyword>
<dbReference type="Gene3D" id="2.40.30.10">
    <property type="entry name" value="Translation factors"/>
    <property type="match status" value="1"/>
</dbReference>
<evidence type="ECO:0000313" key="12">
    <source>
        <dbReference type="Proteomes" id="UP000186040"/>
    </source>
</evidence>
<dbReference type="InterPro" id="IPR017927">
    <property type="entry name" value="FAD-bd_FR_type"/>
</dbReference>
<evidence type="ECO:0000256" key="1">
    <source>
        <dbReference type="ARBA" id="ARBA00001974"/>
    </source>
</evidence>
<dbReference type="RefSeq" id="WP_075975287.1">
    <property type="nucleotide sequence ID" value="NZ_MKQR01000013.1"/>
</dbReference>
<dbReference type="PROSITE" id="PS51384">
    <property type="entry name" value="FAD_FR"/>
    <property type="match status" value="1"/>
</dbReference>
<organism evidence="11 12">
    <name type="scientific">Actinokineospora bangkokensis</name>
    <dbReference type="NCBI Taxonomy" id="1193682"/>
    <lineage>
        <taxon>Bacteria</taxon>
        <taxon>Bacillati</taxon>
        <taxon>Actinomycetota</taxon>
        <taxon>Actinomycetes</taxon>
        <taxon>Pseudonocardiales</taxon>
        <taxon>Pseudonocardiaceae</taxon>
        <taxon>Actinokineospora</taxon>
    </lineage>
</organism>
<reference evidence="11 12" key="1">
    <citation type="submission" date="2016-10" db="EMBL/GenBank/DDBJ databases">
        <title>The Draft Genome Sequence of Actinokineospora bangkokensis 44EHWT reveals the biosynthetic pathway of antifungal compounds Thailandins with unusual extender unit butylmalonyl-CoA.</title>
        <authorList>
            <person name="Greule A."/>
            <person name="Intra B."/>
            <person name="Flemming S."/>
            <person name="Rommel M.G."/>
            <person name="Panbangred W."/>
            <person name="Bechthold A."/>
        </authorList>
    </citation>
    <scope>NUCLEOTIDE SEQUENCE [LARGE SCALE GENOMIC DNA]</scope>
    <source>
        <strain evidence="11 12">44EHW</strain>
    </source>
</reference>
<dbReference type="InterPro" id="IPR001433">
    <property type="entry name" value="OxRdtase_FAD/NAD-bd"/>
</dbReference>
<dbReference type="PANTHER" id="PTHR47354:SF6">
    <property type="entry name" value="NADH OXIDOREDUCTASE HCR"/>
    <property type="match status" value="1"/>
</dbReference>
<keyword evidence="7" id="KW-0408">Iron</keyword>
<dbReference type="PANTHER" id="PTHR47354">
    <property type="entry name" value="NADH OXIDOREDUCTASE HCR"/>
    <property type="match status" value="1"/>
</dbReference>
<accession>A0A1Q9LLX6</accession>
<keyword evidence="3" id="KW-0001">2Fe-2S</keyword>
<proteinExistence type="predicted"/>
<dbReference type="Gene3D" id="3.10.20.30">
    <property type="match status" value="1"/>
</dbReference>
<keyword evidence="6" id="KW-0560">Oxidoreductase</keyword>
<evidence type="ECO:0000256" key="4">
    <source>
        <dbReference type="ARBA" id="ARBA00022723"/>
    </source>
</evidence>
<dbReference type="InterPro" id="IPR036010">
    <property type="entry name" value="2Fe-2S_ferredoxin-like_sf"/>
</dbReference>
<gene>
    <name evidence="11" type="ORF">BJP25_18855</name>
</gene>
<evidence type="ECO:0000259" key="9">
    <source>
        <dbReference type="PROSITE" id="PS51085"/>
    </source>
</evidence>
<name>A0A1Q9LLX6_9PSEU</name>
<dbReference type="CDD" id="cd06216">
    <property type="entry name" value="FNR_iron_sulfur_binding_2"/>
    <property type="match status" value="1"/>
</dbReference>
<sequence length="365" mass="39655">MVERGAPPALSGVRRWVRRVGRVMTSPLLPDDYFALVRPRWAAREATGTVVRVKPQRGDAATVVIQPDFPWAGHTPGQYLRIGLEVDGIRHWRAYTITSDPDHPGGVVSITVKRTEGGRMSPVFTSRVQPGAQVFLGEVEGEFTLPSPAPDKALFLSAGSGITPVMAMLRELERRAALHDVVHVHSARTADDMIFGTMLRGMAERNPGYSLVEVHTAEQPRFHPDDLDRHCPDWRGRPTFLSGPREMIDAVSERFDAEGVTANLHVERFQPVIGVGGGDGQGGHVRFRVTEGEADCDSGVSILVGGERAGLTLPHGCRMGICHSCVGRLRDGAVRDLRTGAVETASGQMVRTCVNAPEGDIEIDL</sequence>
<keyword evidence="8" id="KW-0411">Iron-sulfur</keyword>
<evidence type="ECO:0000256" key="7">
    <source>
        <dbReference type="ARBA" id="ARBA00023004"/>
    </source>
</evidence>
<dbReference type="PROSITE" id="PS51085">
    <property type="entry name" value="2FE2S_FER_2"/>
    <property type="match status" value="1"/>
</dbReference>